<dbReference type="Proteomes" id="UP000823941">
    <property type="component" value="Chromosome 29"/>
</dbReference>
<dbReference type="EMBL" id="JAHIBW010000029">
    <property type="protein sequence ID" value="KAG7296274.1"/>
    <property type="molecule type" value="Genomic_DNA"/>
</dbReference>
<feature type="compositionally biased region" description="Basic and acidic residues" evidence="9">
    <location>
        <begin position="98"/>
        <end position="114"/>
    </location>
</feature>
<evidence type="ECO:0000256" key="4">
    <source>
        <dbReference type="ARBA" id="ARBA00014130"/>
    </source>
</evidence>
<dbReference type="InterPro" id="IPR007033">
    <property type="entry name" value="GORAB"/>
</dbReference>
<comment type="similarity">
    <text evidence="3">Belongs to the GORAB family.</text>
</comment>
<evidence type="ECO:0000256" key="2">
    <source>
        <dbReference type="ARBA" id="ARBA00004555"/>
    </source>
</evidence>
<reference evidence="10 11" key="1">
    <citation type="submission" date="2021-06" db="EMBL/GenBank/DDBJ databases">
        <title>A haploid diamondback moth (Plutella xylostella L.) genome assembly resolves 31 chromosomes and identifies a diamide resistance mutation.</title>
        <authorList>
            <person name="Ward C.M."/>
            <person name="Perry K.D."/>
            <person name="Baker G."/>
            <person name="Powis K."/>
            <person name="Heckel D.G."/>
            <person name="Baxter S.W."/>
        </authorList>
    </citation>
    <scope>NUCLEOTIDE SEQUENCE [LARGE SCALE GENOMIC DNA]</scope>
    <source>
        <strain evidence="10 11">LV</strain>
        <tissue evidence="10">Single pupa</tissue>
    </source>
</reference>
<comment type="subcellular location">
    <subcellularLocation>
        <location evidence="1">Cytoplasm</location>
    </subcellularLocation>
    <subcellularLocation>
        <location evidence="2">Golgi apparatus</location>
    </subcellularLocation>
</comment>
<evidence type="ECO:0000256" key="8">
    <source>
        <dbReference type="SAM" id="Coils"/>
    </source>
</evidence>
<sequence length="321" mass="36355">MSFLGFTEEDLMRIKSADTRTNNEEDLKVDTENIKRIDKIGAKPRKLPQYKLKTQTSDDAIDSLNFDKCRLSIKSPSSPLSPDTDVANNNNVNAITVESEKQEAATIDLSKESSEGESNSITSSRKSSAGVAPDIVRGVTNYTENEAATHKVKLVELQLKQKLMEEQNKKRKEMLSKALADRTKQTEEQVLKLEKIKKELQILDGQFSQDVAMLRKKIDHACLSFADAEKHYLKVEKEFLQAKINLQKEKENKELLTEHLCALITHNETRKAKKLETLMLQLVEDKTDEVNMAVDDDDDEPVIVDGIDERTGKMVEVNMNC</sequence>
<evidence type="ECO:0000256" key="1">
    <source>
        <dbReference type="ARBA" id="ARBA00004496"/>
    </source>
</evidence>
<evidence type="ECO:0000256" key="9">
    <source>
        <dbReference type="SAM" id="MobiDB-lite"/>
    </source>
</evidence>
<dbReference type="Pfam" id="PF04949">
    <property type="entry name" value="Transcrip_act"/>
    <property type="match status" value="1"/>
</dbReference>
<protein>
    <recommendedName>
        <fullName evidence="4">RAB6-interacting golgin</fullName>
    </recommendedName>
</protein>
<organism evidence="10 11">
    <name type="scientific">Plutella xylostella</name>
    <name type="common">Diamondback moth</name>
    <name type="synonym">Plutella maculipennis</name>
    <dbReference type="NCBI Taxonomy" id="51655"/>
    <lineage>
        <taxon>Eukaryota</taxon>
        <taxon>Metazoa</taxon>
        <taxon>Ecdysozoa</taxon>
        <taxon>Arthropoda</taxon>
        <taxon>Hexapoda</taxon>
        <taxon>Insecta</taxon>
        <taxon>Pterygota</taxon>
        <taxon>Neoptera</taxon>
        <taxon>Endopterygota</taxon>
        <taxon>Lepidoptera</taxon>
        <taxon>Glossata</taxon>
        <taxon>Ditrysia</taxon>
        <taxon>Yponomeutoidea</taxon>
        <taxon>Plutellidae</taxon>
        <taxon>Plutella</taxon>
    </lineage>
</organism>
<feature type="coiled-coil region" evidence="8">
    <location>
        <begin position="157"/>
        <end position="203"/>
    </location>
</feature>
<evidence type="ECO:0000256" key="3">
    <source>
        <dbReference type="ARBA" id="ARBA00005599"/>
    </source>
</evidence>
<dbReference type="PANTHER" id="PTHR21470">
    <property type="entry name" value="RAB6-INTERACTING PROTEIN GORAB"/>
    <property type="match status" value="1"/>
</dbReference>
<name>A0ABQ7PTP1_PLUXY</name>
<evidence type="ECO:0000313" key="11">
    <source>
        <dbReference type="Proteomes" id="UP000823941"/>
    </source>
</evidence>
<keyword evidence="6" id="KW-0333">Golgi apparatus</keyword>
<keyword evidence="11" id="KW-1185">Reference proteome</keyword>
<keyword evidence="7 8" id="KW-0175">Coiled coil</keyword>
<dbReference type="PANTHER" id="PTHR21470:SF2">
    <property type="entry name" value="RAB6-INTERACTING GOLGIN"/>
    <property type="match status" value="1"/>
</dbReference>
<evidence type="ECO:0000256" key="7">
    <source>
        <dbReference type="ARBA" id="ARBA00023054"/>
    </source>
</evidence>
<keyword evidence="5" id="KW-0963">Cytoplasm</keyword>
<gene>
    <name evidence="10" type="ORF">JYU34_021399</name>
</gene>
<accession>A0ABQ7PTP1</accession>
<feature type="region of interest" description="Disordered" evidence="9">
    <location>
        <begin position="96"/>
        <end position="130"/>
    </location>
</feature>
<evidence type="ECO:0000256" key="5">
    <source>
        <dbReference type="ARBA" id="ARBA00022490"/>
    </source>
</evidence>
<comment type="caution">
    <text evidence="10">The sequence shown here is derived from an EMBL/GenBank/DDBJ whole genome shotgun (WGS) entry which is preliminary data.</text>
</comment>
<evidence type="ECO:0000256" key="6">
    <source>
        <dbReference type="ARBA" id="ARBA00023034"/>
    </source>
</evidence>
<evidence type="ECO:0000313" key="10">
    <source>
        <dbReference type="EMBL" id="KAG7296274.1"/>
    </source>
</evidence>
<proteinExistence type="inferred from homology"/>